<dbReference type="Pfam" id="PF04191">
    <property type="entry name" value="PEMT"/>
    <property type="match status" value="1"/>
</dbReference>
<feature type="transmembrane region" description="Helical" evidence="5">
    <location>
        <begin position="120"/>
        <end position="142"/>
    </location>
</feature>
<keyword evidence="7" id="KW-1185">Reference proteome</keyword>
<dbReference type="OrthoDB" id="5417332at2"/>
<dbReference type="PANTHER" id="PTHR43847:SF1">
    <property type="entry name" value="BLL3993 PROTEIN"/>
    <property type="match status" value="1"/>
</dbReference>
<keyword evidence="2 5" id="KW-0812">Transmembrane</keyword>
<dbReference type="GO" id="GO:0008168">
    <property type="term" value="F:methyltransferase activity"/>
    <property type="evidence" value="ECO:0007669"/>
    <property type="project" value="UniProtKB-KW"/>
</dbReference>
<evidence type="ECO:0000256" key="2">
    <source>
        <dbReference type="ARBA" id="ARBA00022692"/>
    </source>
</evidence>
<feature type="transmembrane region" description="Helical" evidence="5">
    <location>
        <begin position="89"/>
        <end position="108"/>
    </location>
</feature>
<dbReference type="GO" id="GO:0012505">
    <property type="term" value="C:endomembrane system"/>
    <property type="evidence" value="ECO:0007669"/>
    <property type="project" value="UniProtKB-SubCell"/>
</dbReference>
<feature type="transmembrane region" description="Helical" evidence="5">
    <location>
        <begin position="45"/>
        <end position="63"/>
    </location>
</feature>
<sequence length="239" mass="26851">MSPKTINEEADPTVTPRQWIRLVLVYLLIPLILFICGGDLDWLQAWLYSILILVAGIGGRMWAEQRHPGLTAERQKIENIQSAKTWDKVLAPLMAVSVAFPMVILAGLDHRYSWSSEFPLWLIVIGFILISLGYAFASWAFAENRFFSSVVRIQTDRGHEVCDSGPYQFVRHPGYAGSILALFGIALALGSVWTLIPAAVASIITVIRTVLEDQTLLKELPGYRDYARRVCYRLIPGIF</sequence>
<keyword evidence="6" id="KW-0489">Methyltransferase</keyword>
<evidence type="ECO:0000313" key="7">
    <source>
        <dbReference type="Proteomes" id="UP000184603"/>
    </source>
</evidence>
<evidence type="ECO:0000256" key="4">
    <source>
        <dbReference type="ARBA" id="ARBA00023136"/>
    </source>
</evidence>
<evidence type="ECO:0000256" key="3">
    <source>
        <dbReference type="ARBA" id="ARBA00022989"/>
    </source>
</evidence>
<dbReference type="AlphaFoldDB" id="A0A1M7YM49"/>
<dbReference type="InterPro" id="IPR007318">
    <property type="entry name" value="Phopholipid_MeTrfase"/>
</dbReference>
<evidence type="ECO:0000256" key="1">
    <source>
        <dbReference type="ARBA" id="ARBA00004127"/>
    </source>
</evidence>
<dbReference type="Proteomes" id="UP000184603">
    <property type="component" value="Unassembled WGS sequence"/>
</dbReference>
<dbReference type="InterPro" id="IPR052527">
    <property type="entry name" value="Metal_cation-efflux_comp"/>
</dbReference>
<keyword evidence="6" id="KW-0808">Transferase</keyword>
<keyword evidence="4 5" id="KW-0472">Membrane</keyword>
<keyword evidence="3 5" id="KW-1133">Transmembrane helix</keyword>
<feature type="transmembrane region" description="Helical" evidence="5">
    <location>
        <begin position="179"/>
        <end position="207"/>
    </location>
</feature>
<dbReference type="Gene3D" id="1.20.120.1630">
    <property type="match status" value="1"/>
</dbReference>
<dbReference type="EMBL" id="FRFE01000068">
    <property type="protein sequence ID" value="SHO53677.1"/>
    <property type="molecule type" value="Genomic_DNA"/>
</dbReference>
<reference evidence="6 7" key="1">
    <citation type="submission" date="2016-12" db="EMBL/GenBank/DDBJ databases">
        <authorList>
            <person name="Song W.-J."/>
            <person name="Kurnit D.M."/>
        </authorList>
    </citation>
    <scope>NUCLEOTIDE SEQUENCE [LARGE SCALE GENOMIC DNA]</scope>
    <source>
        <strain evidence="6 7">DSM 18488</strain>
    </source>
</reference>
<comment type="subcellular location">
    <subcellularLocation>
        <location evidence="1">Endomembrane system</location>
        <topology evidence="1">Multi-pass membrane protein</topology>
    </subcellularLocation>
</comment>
<evidence type="ECO:0000313" key="6">
    <source>
        <dbReference type="EMBL" id="SHO53677.1"/>
    </source>
</evidence>
<dbReference type="PANTHER" id="PTHR43847">
    <property type="entry name" value="BLL3993 PROTEIN"/>
    <property type="match status" value="1"/>
</dbReference>
<feature type="transmembrane region" description="Helical" evidence="5">
    <location>
        <begin position="20"/>
        <end position="38"/>
    </location>
</feature>
<organism evidence="6 7">
    <name type="scientific">Desulfopila aestuarii DSM 18488</name>
    <dbReference type="NCBI Taxonomy" id="1121416"/>
    <lineage>
        <taxon>Bacteria</taxon>
        <taxon>Pseudomonadati</taxon>
        <taxon>Thermodesulfobacteriota</taxon>
        <taxon>Desulfobulbia</taxon>
        <taxon>Desulfobulbales</taxon>
        <taxon>Desulfocapsaceae</taxon>
        <taxon>Desulfopila</taxon>
    </lineage>
</organism>
<evidence type="ECO:0000256" key="5">
    <source>
        <dbReference type="SAM" id="Phobius"/>
    </source>
</evidence>
<gene>
    <name evidence="6" type="ORF">SAMN02745220_05253</name>
</gene>
<dbReference type="STRING" id="1121416.SAMN02745220_05253"/>
<accession>A0A1M7YM49</accession>
<name>A0A1M7YM49_9BACT</name>
<proteinExistence type="predicted"/>
<dbReference type="GO" id="GO:0032259">
    <property type="term" value="P:methylation"/>
    <property type="evidence" value="ECO:0007669"/>
    <property type="project" value="UniProtKB-KW"/>
</dbReference>
<protein>
    <submittedName>
        <fullName evidence="6">Protein-S-isoprenylcysteine O-methyltransferase Ste14</fullName>
    </submittedName>
</protein>
<dbReference type="RefSeq" id="WP_073617210.1">
    <property type="nucleotide sequence ID" value="NZ_FRFE01000068.1"/>
</dbReference>